<dbReference type="Proteomes" id="UP000544134">
    <property type="component" value="Unassembled WGS sequence"/>
</dbReference>
<evidence type="ECO:0000256" key="6">
    <source>
        <dbReference type="SAM" id="Phobius"/>
    </source>
</evidence>
<evidence type="ECO:0000256" key="5">
    <source>
        <dbReference type="ARBA" id="ARBA00023136"/>
    </source>
</evidence>
<accession>A0A848ID40</accession>
<evidence type="ECO:0000256" key="1">
    <source>
        <dbReference type="ARBA" id="ARBA00004651"/>
    </source>
</evidence>
<feature type="transmembrane region" description="Helical" evidence="6">
    <location>
        <begin position="252"/>
        <end position="276"/>
    </location>
</feature>
<comment type="subcellular location">
    <subcellularLocation>
        <location evidence="1">Cell membrane</location>
        <topology evidence="1">Multi-pass membrane protein</topology>
    </subcellularLocation>
</comment>
<dbReference type="Pfam" id="PF02653">
    <property type="entry name" value="BPD_transp_2"/>
    <property type="match status" value="1"/>
</dbReference>
<dbReference type="PANTHER" id="PTHR30482">
    <property type="entry name" value="HIGH-AFFINITY BRANCHED-CHAIN AMINO ACID TRANSPORT SYSTEM PERMEASE"/>
    <property type="match status" value="1"/>
</dbReference>
<feature type="transmembrane region" description="Helical" evidence="6">
    <location>
        <begin position="67"/>
        <end position="86"/>
    </location>
</feature>
<feature type="transmembrane region" description="Helical" evidence="6">
    <location>
        <begin position="288"/>
        <end position="315"/>
    </location>
</feature>
<dbReference type="GO" id="GO:0005886">
    <property type="term" value="C:plasma membrane"/>
    <property type="evidence" value="ECO:0007669"/>
    <property type="project" value="UniProtKB-SubCell"/>
</dbReference>
<dbReference type="GO" id="GO:0015658">
    <property type="term" value="F:branched-chain amino acid transmembrane transporter activity"/>
    <property type="evidence" value="ECO:0007669"/>
    <property type="project" value="InterPro"/>
</dbReference>
<keyword evidence="3 6" id="KW-0812">Transmembrane</keyword>
<keyword evidence="4 6" id="KW-1133">Transmembrane helix</keyword>
<dbReference type="InterPro" id="IPR001851">
    <property type="entry name" value="ABC_transp_permease"/>
</dbReference>
<sequence>MRAFLRRVLASESRMLAVLWLVLAAWPFAASNDYLVSLGSTFLINLLLIASLNLLVGNAGQIGLSHGAFFGIGAYTSGILSTTLGWSPWLGTLAALGAGACAAILLGLPTLRLRGHSFAMATLGFNAIVSVLLVGCVGITGGPNGLIGVPSYALGSHPLDTPAAFYPVAWIVTGIVMLGLLNLGRSRAGRALRALSASDVAAACSGVPVFRYKLIAFTLASTFAALAGALYVHQNNFASPDTFSFSTSVLLLVMVTVGGAGRFFGPVFGALMVTALPELMRSFDDIETLVIGVAMIAVVGFLPGGIVASVARIAARLRGNTPLSDRRAP</sequence>
<organism evidence="7 8">
    <name type="scientific">Paraburkholderia polaris</name>
    <dbReference type="NCBI Taxonomy" id="2728848"/>
    <lineage>
        <taxon>Bacteria</taxon>
        <taxon>Pseudomonadati</taxon>
        <taxon>Pseudomonadota</taxon>
        <taxon>Betaproteobacteria</taxon>
        <taxon>Burkholderiales</taxon>
        <taxon>Burkholderiaceae</taxon>
        <taxon>Paraburkholderia</taxon>
    </lineage>
</organism>
<keyword evidence="5 6" id="KW-0472">Membrane</keyword>
<evidence type="ECO:0000256" key="4">
    <source>
        <dbReference type="ARBA" id="ARBA00022989"/>
    </source>
</evidence>
<name>A0A848ID40_9BURK</name>
<feature type="transmembrane region" description="Helical" evidence="6">
    <location>
        <begin position="163"/>
        <end position="183"/>
    </location>
</feature>
<gene>
    <name evidence="7" type="ORF">HHL24_05895</name>
</gene>
<keyword evidence="2" id="KW-1003">Cell membrane</keyword>
<comment type="caution">
    <text evidence="7">The sequence shown here is derived from an EMBL/GenBank/DDBJ whole genome shotgun (WGS) entry which is preliminary data.</text>
</comment>
<evidence type="ECO:0000256" key="3">
    <source>
        <dbReference type="ARBA" id="ARBA00022692"/>
    </source>
</evidence>
<feature type="transmembrane region" description="Helical" evidence="6">
    <location>
        <begin position="214"/>
        <end position="232"/>
    </location>
</feature>
<keyword evidence="8" id="KW-1185">Reference proteome</keyword>
<proteinExistence type="predicted"/>
<dbReference type="EMBL" id="JABBGJ010000005">
    <property type="protein sequence ID" value="NML97483.1"/>
    <property type="molecule type" value="Genomic_DNA"/>
</dbReference>
<feature type="transmembrane region" description="Helical" evidence="6">
    <location>
        <begin position="123"/>
        <end position="143"/>
    </location>
</feature>
<dbReference type="CDD" id="cd06581">
    <property type="entry name" value="TM_PBP1_LivM_like"/>
    <property type="match status" value="1"/>
</dbReference>
<dbReference type="InterPro" id="IPR043428">
    <property type="entry name" value="LivM-like"/>
</dbReference>
<feature type="transmembrane region" description="Helical" evidence="6">
    <location>
        <begin position="41"/>
        <end position="60"/>
    </location>
</feature>
<evidence type="ECO:0000256" key="2">
    <source>
        <dbReference type="ARBA" id="ARBA00022475"/>
    </source>
</evidence>
<dbReference type="AlphaFoldDB" id="A0A848ID40"/>
<evidence type="ECO:0000313" key="8">
    <source>
        <dbReference type="Proteomes" id="UP000544134"/>
    </source>
</evidence>
<dbReference type="PANTHER" id="PTHR30482:SF18">
    <property type="entry name" value="BRANCHED AMINO ACID TRANSPORT SYSTEM PERMEASE"/>
    <property type="match status" value="1"/>
</dbReference>
<feature type="transmembrane region" description="Helical" evidence="6">
    <location>
        <begin position="92"/>
        <end position="111"/>
    </location>
</feature>
<reference evidence="7 8" key="1">
    <citation type="submission" date="2020-04" db="EMBL/GenBank/DDBJ databases">
        <title>Paraburkholderia sp. RP-4-7 isolated from soil.</title>
        <authorList>
            <person name="Dahal R.H."/>
        </authorList>
    </citation>
    <scope>NUCLEOTIDE SEQUENCE [LARGE SCALE GENOMIC DNA]</scope>
    <source>
        <strain evidence="7 8">RP-4-7</strain>
    </source>
</reference>
<evidence type="ECO:0000313" key="7">
    <source>
        <dbReference type="EMBL" id="NML97483.1"/>
    </source>
</evidence>
<protein>
    <submittedName>
        <fullName evidence="7">Branched-chain amino acid ABC transporter permease</fullName>
    </submittedName>
</protein>
<dbReference type="RefSeq" id="WP_169484569.1">
    <property type="nucleotide sequence ID" value="NZ_JABBGJ010000005.1"/>
</dbReference>